<keyword evidence="2" id="KW-0812">Transmembrane</keyword>
<feature type="region of interest" description="Disordered" evidence="1">
    <location>
        <begin position="330"/>
        <end position="357"/>
    </location>
</feature>
<evidence type="ECO:0008006" key="5">
    <source>
        <dbReference type="Google" id="ProtNLM"/>
    </source>
</evidence>
<evidence type="ECO:0000256" key="2">
    <source>
        <dbReference type="SAM" id="Phobius"/>
    </source>
</evidence>
<feature type="transmembrane region" description="Helical" evidence="2">
    <location>
        <begin position="456"/>
        <end position="477"/>
    </location>
</feature>
<name>A0ABY7ZVB4_9ACTN</name>
<protein>
    <recommendedName>
        <fullName evidence="5">Helix-turn-helix domain-containing protein</fullName>
    </recommendedName>
</protein>
<keyword evidence="2" id="KW-0472">Membrane</keyword>
<gene>
    <name evidence="3" type="ORF">PVK37_04610</name>
</gene>
<accession>A0ABY7ZVB4</accession>
<keyword evidence="4" id="KW-1185">Reference proteome</keyword>
<dbReference type="EMBL" id="CP118615">
    <property type="protein sequence ID" value="WDZ85734.1"/>
    <property type="molecule type" value="Genomic_DNA"/>
</dbReference>
<sequence>MPAKRAPLEPTLTNPVAEFARGLREIRDRAGMPTYEVMARDGLSNKSSLSKADKGVKFPSRDVTLAYVRACDGPVAEWKTKWEQVAKAIGQPSSRSRRSTPSASTVASREAVNPVDAMTVEDFRAKLRQVRERAGNPSYKEIEEQARIKGLELAASTAFDMLKPSGKGLPRRDRLIVFLSVCDVPRQQHELWTKIRELIRARQVQASTAPPVEPTPVDAAERLTDERTEPPPDQSTVKALQAEIHRLRQQLKVYEARSAWSSAGLADPRGAVVRPYVLYCPPPQEPRVAAGPGPDVATGPVPWFHDSGEGVSAPVTSRRAPDRSPYQQWLDQFRPPLPAPAAPSGGPADPQEREGSPVVVREPVGASGAQHEDLYEQWIHQFWNPLLDTPFVPVDLSEGERSAGAPVGYFGDHRRPPLNPWPTGRVADREEQFDVSPSWAVYPHEQINWIGQGVRGVHLTLGVVLVAMAAVLLSVAATSRTDDTARDTRHAEDFYQEARDLRWMLQQRAATG</sequence>
<evidence type="ECO:0000313" key="3">
    <source>
        <dbReference type="EMBL" id="WDZ85734.1"/>
    </source>
</evidence>
<evidence type="ECO:0000313" key="4">
    <source>
        <dbReference type="Proteomes" id="UP001219605"/>
    </source>
</evidence>
<keyword evidence="2" id="KW-1133">Transmembrane helix</keyword>
<organism evidence="3 4">
    <name type="scientific">Micromonospora cathayae</name>
    <dbReference type="NCBI Taxonomy" id="3028804"/>
    <lineage>
        <taxon>Bacteria</taxon>
        <taxon>Bacillati</taxon>
        <taxon>Actinomycetota</taxon>
        <taxon>Actinomycetes</taxon>
        <taxon>Micromonosporales</taxon>
        <taxon>Micromonosporaceae</taxon>
        <taxon>Micromonospora</taxon>
    </lineage>
</organism>
<evidence type="ECO:0000256" key="1">
    <source>
        <dbReference type="SAM" id="MobiDB-lite"/>
    </source>
</evidence>
<feature type="region of interest" description="Disordered" evidence="1">
    <location>
        <begin position="87"/>
        <end position="110"/>
    </location>
</feature>
<proteinExistence type="predicted"/>
<dbReference type="Proteomes" id="UP001219605">
    <property type="component" value="Chromosome"/>
</dbReference>
<feature type="compositionally biased region" description="Low complexity" evidence="1">
    <location>
        <begin position="99"/>
        <end position="109"/>
    </location>
</feature>
<reference evidence="3 4" key="1">
    <citation type="submission" date="2023-02" db="EMBL/GenBank/DDBJ databases">
        <authorList>
            <person name="Mo P."/>
        </authorList>
    </citation>
    <scope>NUCLEOTIDE SEQUENCE [LARGE SCALE GENOMIC DNA]</scope>
    <source>
        <strain evidence="3 4">HUAS 3</strain>
    </source>
</reference>
<dbReference type="RefSeq" id="WP_275032478.1">
    <property type="nucleotide sequence ID" value="NZ_CP118615.1"/>
</dbReference>